<organism evidence="3 4">
    <name type="scientific">Pigmentiphaga litoralis</name>
    <dbReference type="NCBI Taxonomy" id="516702"/>
    <lineage>
        <taxon>Bacteria</taxon>
        <taxon>Pseudomonadati</taxon>
        <taxon>Pseudomonadota</taxon>
        <taxon>Betaproteobacteria</taxon>
        <taxon>Burkholderiales</taxon>
        <taxon>Alcaligenaceae</taxon>
        <taxon>Pigmentiphaga</taxon>
    </lineage>
</organism>
<comment type="caution">
    <text evidence="3">The sequence shown here is derived from an EMBL/GenBank/DDBJ whole genome shotgun (WGS) entry which is preliminary data.</text>
</comment>
<dbReference type="Gene3D" id="2.40.50.100">
    <property type="match status" value="1"/>
</dbReference>
<dbReference type="PANTHER" id="PTHR30469:SF15">
    <property type="entry name" value="HLYD FAMILY OF SECRETION PROTEINS"/>
    <property type="match status" value="1"/>
</dbReference>
<dbReference type="Gene3D" id="2.40.30.170">
    <property type="match status" value="1"/>
</dbReference>
<accession>A0A7Y9J0N0</accession>
<feature type="signal peptide" evidence="1">
    <location>
        <begin position="1"/>
        <end position="30"/>
    </location>
</feature>
<name>A0A7Y9J0N0_9BURK</name>
<dbReference type="AlphaFoldDB" id="A0A7Y9J0N0"/>
<keyword evidence="1" id="KW-0732">Signal</keyword>
<protein>
    <submittedName>
        <fullName evidence="3">RND family efflux transporter MFP subunit</fullName>
    </submittedName>
</protein>
<gene>
    <name evidence="3" type="ORF">FHW18_005232</name>
</gene>
<dbReference type="Gene3D" id="1.10.287.470">
    <property type="entry name" value="Helix hairpin bin"/>
    <property type="match status" value="1"/>
</dbReference>
<dbReference type="GO" id="GO:1990281">
    <property type="term" value="C:efflux pump complex"/>
    <property type="evidence" value="ECO:0007669"/>
    <property type="project" value="TreeGrafter"/>
</dbReference>
<proteinExistence type="predicted"/>
<dbReference type="PANTHER" id="PTHR30469">
    <property type="entry name" value="MULTIDRUG RESISTANCE PROTEIN MDTA"/>
    <property type="match status" value="1"/>
</dbReference>
<evidence type="ECO:0000256" key="1">
    <source>
        <dbReference type="SAM" id="SignalP"/>
    </source>
</evidence>
<dbReference type="EMBL" id="JACBYR010000003">
    <property type="protein sequence ID" value="NYE85913.1"/>
    <property type="molecule type" value="Genomic_DNA"/>
</dbReference>
<dbReference type="InterPro" id="IPR058792">
    <property type="entry name" value="Beta-barrel_RND_2"/>
</dbReference>
<dbReference type="GO" id="GO:0015562">
    <property type="term" value="F:efflux transmembrane transporter activity"/>
    <property type="evidence" value="ECO:0007669"/>
    <property type="project" value="TreeGrafter"/>
</dbReference>
<dbReference type="Pfam" id="PF25954">
    <property type="entry name" value="Beta-barrel_RND_2"/>
    <property type="match status" value="1"/>
</dbReference>
<feature type="chain" id="PRO_5030956347" evidence="1">
    <location>
        <begin position="31"/>
        <end position="281"/>
    </location>
</feature>
<dbReference type="RefSeq" id="WP_179590435.1">
    <property type="nucleotide sequence ID" value="NZ_JACBYR010000003.1"/>
</dbReference>
<evidence type="ECO:0000313" key="4">
    <source>
        <dbReference type="Proteomes" id="UP000542125"/>
    </source>
</evidence>
<evidence type="ECO:0000259" key="2">
    <source>
        <dbReference type="Pfam" id="PF25954"/>
    </source>
</evidence>
<keyword evidence="4" id="KW-1185">Reference proteome</keyword>
<reference evidence="3 4" key="1">
    <citation type="submission" date="2020-07" db="EMBL/GenBank/DDBJ databases">
        <title>Genomic Encyclopedia of Type Strains, Phase IV (KMG-V): Genome sequencing to study the core and pangenomes of soil and plant-associated prokaryotes.</title>
        <authorList>
            <person name="Whitman W."/>
        </authorList>
    </citation>
    <scope>NUCLEOTIDE SEQUENCE [LARGE SCALE GENOMIC DNA]</scope>
    <source>
        <strain evidence="3 4">SAS40</strain>
    </source>
</reference>
<sequence>MTSSSFFLRRHAAAALCAAAVLLLSPAVHAQEYTGLVHARHDLILSVSAPGVVARVPAVVGQQVEARAPLLILDDRIQVTEVQRRKVLLDDMSEVRSLDERVRILAPLYEDTRKLLNARGAVSRDEVARLELELLTARARQSQLLAQKQRERVELTAAEQERDTRRLVAPVAGVVTRVDTDIGEWARPGDALIQIVDASVCFLRLNVPVAAVTGLKVGADVPVRFEATANVAPITGKVTYLAPVIDAASGLVEVRISFPNPKNMVPPGIKGIAQLAGKAAR</sequence>
<evidence type="ECO:0000313" key="3">
    <source>
        <dbReference type="EMBL" id="NYE85913.1"/>
    </source>
</evidence>
<dbReference type="SUPFAM" id="SSF111369">
    <property type="entry name" value="HlyD-like secretion proteins"/>
    <property type="match status" value="1"/>
</dbReference>
<dbReference type="Proteomes" id="UP000542125">
    <property type="component" value="Unassembled WGS sequence"/>
</dbReference>
<feature type="domain" description="CusB-like beta-barrel" evidence="2">
    <location>
        <begin position="204"/>
        <end position="277"/>
    </location>
</feature>